<dbReference type="AlphaFoldDB" id="A0AA88KSM0"/>
<dbReference type="Proteomes" id="UP001187531">
    <property type="component" value="Unassembled WGS sequence"/>
</dbReference>
<sequence>MILEQAEQLVTQGENVSSRKDELKERVTEQGKKIHRLEKMVLEQAEQLAKQGENMGSGKDELMERDTEQGKKYVD</sequence>
<protein>
    <submittedName>
        <fullName evidence="2">Uncharacterized protein</fullName>
    </submittedName>
</protein>
<gene>
    <name evidence="2" type="ORF">QYM36_017113</name>
</gene>
<keyword evidence="3" id="KW-1185">Reference proteome</keyword>
<evidence type="ECO:0000313" key="3">
    <source>
        <dbReference type="Proteomes" id="UP001187531"/>
    </source>
</evidence>
<dbReference type="EMBL" id="JAVRJZ010000021">
    <property type="protein sequence ID" value="KAK2704953.1"/>
    <property type="molecule type" value="Genomic_DNA"/>
</dbReference>
<evidence type="ECO:0000313" key="2">
    <source>
        <dbReference type="EMBL" id="KAK2704953.1"/>
    </source>
</evidence>
<organism evidence="2 3">
    <name type="scientific">Artemia franciscana</name>
    <name type="common">Brine shrimp</name>
    <name type="synonym">Artemia sanfranciscana</name>
    <dbReference type="NCBI Taxonomy" id="6661"/>
    <lineage>
        <taxon>Eukaryota</taxon>
        <taxon>Metazoa</taxon>
        <taxon>Ecdysozoa</taxon>
        <taxon>Arthropoda</taxon>
        <taxon>Crustacea</taxon>
        <taxon>Branchiopoda</taxon>
        <taxon>Anostraca</taxon>
        <taxon>Artemiidae</taxon>
        <taxon>Artemia</taxon>
    </lineage>
</organism>
<proteinExistence type="predicted"/>
<name>A0AA88KSM0_ARTSF</name>
<feature type="compositionally biased region" description="Basic and acidic residues" evidence="1">
    <location>
        <begin position="58"/>
        <end position="75"/>
    </location>
</feature>
<evidence type="ECO:0000256" key="1">
    <source>
        <dbReference type="SAM" id="MobiDB-lite"/>
    </source>
</evidence>
<feature type="compositionally biased region" description="Basic and acidic residues" evidence="1">
    <location>
        <begin position="17"/>
        <end position="31"/>
    </location>
</feature>
<accession>A0AA88KSM0</accession>
<feature type="region of interest" description="Disordered" evidence="1">
    <location>
        <begin position="1"/>
        <end position="31"/>
    </location>
</feature>
<reference evidence="2" key="1">
    <citation type="submission" date="2023-07" db="EMBL/GenBank/DDBJ databases">
        <title>Chromosome-level genome assembly of Artemia franciscana.</title>
        <authorList>
            <person name="Jo E."/>
        </authorList>
    </citation>
    <scope>NUCLEOTIDE SEQUENCE</scope>
    <source>
        <tissue evidence="2">Whole body</tissue>
    </source>
</reference>
<feature type="region of interest" description="Disordered" evidence="1">
    <location>
        <begin position="50"/>
        <end position="75"/>
    </location>
</feature>
<comment type="caution">
    <text evidence="2">The sequence shown here is derived from an EMBL/GenBank/DDBJ whole genome shotgun (WGS) entry which is preliminary data.</text>
</comment>